<name>A0AAU7DTM1_9MICO</name>
<organism evidence="1">
    <name type="scientific">Jonesiaceae bacterium BS-20</name>
    <dbReference type="NCBI Taxonomy" id="3120821"/>
    <lineage>
        <taxon>Bacteria</taxon>
        <taxon>Bacillati</taxon>
        <taxon>Actinomycetota</taxon>
        <taxon>Actinomycetes</taxon>
        <taxon>Micrococcales</taxon>
        <taxon>Jonesiaceae</taxon>
    </lineage>
</organism>
<reference evidence="1" key="1">
    <citation type="submission" date="2024-02" db="EMBL/GenBank/DDBJ databases">
        <title>Tomenella chthoni gen. nov. sp. nov., a member of the family Jonesiaceae isolated from bat guano.</title>
        <authorList>
            <person name="Miller S.L."/>
            <person name="King J."/>
            <person name="Sankaranarayanan K."/>
            <person name="Lawson P.A."/>
        </authorList>
    </citation>
    <scope>NUCLEOTIDE SEQUENCE</scope>
    <source>
        <strain evidence="1">BS-20</strain>
    </source>
</reference>
<sequence length="275" mass="28957">MTSLSPSTNRAPAIIATDLDGTLLRSDLSISARTRRVLKELEERNTHVVFVTARPPRWMGPLAEAVGGHGRAICLNGACVFDFNTGQSSEVYGFTHESLTGIVTDLRAALPGVMFAAERVTGAVFDPHFSSAYPYGPETLHMPVEHANDQVTGKLLARMPGMADPEFFNIIEQVVGARALLAYSGADGLAEMTAPGVTKAVALARWAAGKGVQPADVWAFGDMPNDVPMLSWAGTGIAVANAHPDAKAAADLVTASNDQDGVAQALEPLLRLPVA</sequence>
<keyword evidence="1" id="KW-0378">Hydrolase</keyword>
<dbReference type="InterPro" id="IPR000150">
    <property type="entry name" value="Cof"/>
</dbReference>
<dbReference type="GO" id="GO:0000287">
    <property type="term" value="F:magnesium ion binding"/>
    <property type="evidence" value="ECO:0007669"/>
    <property type="project" value="TreeGrafter"/>
</dbReference>
<gene>
    <name evidence="1" type="ORF">V5R04_10605</name>
</gene>
<dbReference type="GO" id="GO:0016791">
    <property type="term" value="F:phosphatase activity"/>
    <property type="evidence" value="ECO:0007669"/>
    <property type="project" value="UniProtKB-ARBA"/>
</dbReference>
<proteinExistence type="predicted"/>
<dbReference type="InterPro" id="IPR006379">
    <property type="entry name" value="HAD-SF_hydro_IIB"/>
</dbReference>
<evidence type="ECO:0000313" key="1">
    <source>
        <dbReference type="EMBL" id="XBH20679.1"/>
    </source>
</evidence>
<dbReference type="InterPro" id="IPR023214">
    <property type="entry name" value="HAD_sf"/>
</dbReference>
<dbReference type="EC" id="3.1.3.-" evidence="1"/>
<accession>A0AAU7DTM1</accession>
<dbReference type="SUPFAM" id="SSF56784">
    <property type="entry name" value="HAD-like"/>
    <property type="match status" value="1"/>
</dbReference>
<protein>
    <submittedName>
        <fullName evidence="1">Cof-type HAD-IIB family hydrolase</fullName>
        <ecNumber evidence="1">3.1.3.-</ecNumber>
    </submittedName>
</protein>
<dbReference type="CDD" id="cd07516">
    <property type="entry name" value="HAD_Pase"/>
    <property type="match status" value="1"/>
</dbReference>
<dbReference type="Pfam" id="PF08282">
    <property type="entry name" value="Hydrolase_3"/>
    <property type="match status" value="1"/>
</dbReference>
<dbReference type="NCBIfam" id="TIGR00099">
    <property type="entry name" value="Cof-subfamily"/>
    <property type="match status" value="1"/>
</dbReference>
<dbReference type="Gene3D" id="3.30.1240.10">
    <property type="match status" value="1"/>
</dbReference>
<dbReference type="GO" id="GO:0005829">
    <property type="term" value="C:cytosol"/>
    <property type="evidence" value="ECO:0007669"/>
    <property type="project" value="TreeGrafter"/>
</dbReference>
<dbReference type="EMBL" id="CP146203">
    <property type="protein sequence ID" value="XBH20679.1"/>
    <property type="molecule type" value="Genomic_DNA"/>
</dbReference>
<dbReference type="AlphaFoldDB" id="A0AAU7DTM1"/>
<dbReference type="NCBIfam" id="TIGR01484">
    <property type="entry name" value="HAD-SF-IIB"/>
    <property type="match status" value="1"/>
</dbReference>
<dbReference type="PANTHER" id="PTHR10000">
    <property type="entry name" value="PHOSPHOSERINE PHOSPHATASE"/>
    <property type="match status" value="1"/>
</dbReference>
<dbReference type="PRINTS" id="PR00119">
    <property type="entry name" value="CATATPASE"/>
</dbReference>
<dbReference type="Gene3D" id="3.40.50.1000">
    <property type="entry name" value="HAD superfamily/HAD-like"/>
    <property type="match status" value="1"/>
</dbReference>
<dbReference type="InterPro" id="IPR036412">
    <property type="entry name" value="HAD-like_sf"/>
</dbReference>
<dbReference type="PANTHER" id="PTHR10000:SF8">
    <property type="entry name" value="HAD SUPERFAMILY HYDROLASE-LIKE, TYPE 3"/>
    <property type="match status" value="1"/>
</dbReference>